<evidence type="ECO:0000313" key="3">
    <source>
        <dbReference type="Proteomes" id="UP001187192"/>
    </source>
</evidence>
<dbReference type="AlphaFoldDB" id="A0AA88J4F1"/>
<feature type="region of interest" description="Disordered" evidence="1">
    <location>
        <begin position="59"/>
        <end position="174"/>
    </location>
</feature>
<organism evidence="2 3">
    <name type="scientific">Ficus carica</name>
    <name type="common">Common fig</name>
    <dbReference type="NCBI Taxonomy" id="3494"/>
    <lineage>
        <taxon>Eukaryota</taxon>
        <taxon>Viridiplantae</taxon>
        <taxon>Streptophyta</taxon>
        <taxon>Embryophyta</taxon>
        <taxon>Tracheophyta</taxon>
        <taxon>Spermatophyta</taxon>
        <taxon>Magnoliopsida</taxon>
        <taxon>eudicotyledons</taxon>
        <taxon>Gunneridae</taxon>
        <taxon>Pentapetalae</taxon>
        <taxon>rosids</taxon>
        <taxon>fabids</taxon>
        <taxon>Rosales</taxon>
        <taxon>Moraceae</taxon>
        <taxon>Ficeae</taxon>
        <taxon>Ficus</taxon>
    </lineage>
</organism>
<dbReference type="Gramene" id="FCD_00029588-RA">
    <property type="protein sequence ID" value="FCD_00029588-RA:cds"/>
    <property type="gene ID" value="FCD_00029588"/>
</dbReference>
<sequence length="174" mass="19683">MVKQLVLRILWQPSKWNQSGMAGNRVVVVVVVVVLLAATAQNRCTALVWSCYVPSRGFNNKNSEENNTNTNTNTKKEDGVMEEVVNYKKETSQGCDSTSNGNNNKSTRSGSNYGPHEYNIEPPSNYLKSNLKKTIVKENQNQNQSQSTRREKRKVSWPDAHGKDIAHIQEFEPR</sequence>
<keyword evidence="3" id="KW-1185">Reference proteome</keyword>
<feature type="compositionally biased region" description="Low complexity" evidence="1">
    <location>
        <begin position="59"/>
        <end position="73"/>
    </location>
</feature>
<dbReference type="Proteomes" id="UP001187192">
    <property type="component" value="Unassembled WGS sequence"/>
</dbReference>
<evidence type="ECO:0000256" key="1">
    <source>
        <dbReference type="SAM" id="MobiDB-lite"/>
    </source>
</evidence>
<accession>A0AA88J4F1</accession>
<reference evidence="2" key="1">
    <citation type="submission" date="2023-07" db="EMBL/GenBank/DDBJ databases">
        <title>draft genome sequence of fig (Ficus carica).</title>
        <authorList>
            <person name="Takahashi T."/>
            <person name="Nishimura K."/>
        </authorList>
    </citation>
    <scope>NUCLEOTIDE SEQUENCE</scope>
</reference>
<gene>
    <name evidence="2" type="ORF">TIFTF001_031599</name>
</gene>
<feature type="compositionally biased region" description="Polar residues" evidence="1">
    <location>
        <begin position="92"/>
        <end position="112"/>
    </location>
</feature>
<feature type="compositionally biased region" description="Basic and acidic residues" evidence="1">
    <location>
        <begin position="74"/>
        <end position="91"/>
    </location>
</feature>
<protein>
    <submittedName>
        <fullName evidence="2">Uncharacterized protein</fullName>
    </submittedName>
</protein>
<feature type="compositionally biased region" description="Basic and acidic residues" evidence="1">
    <location>
        <begin position="154"/>
        <end position="174"/>
    </location>
</feature>
<dbReference type="EMBL" id="BTGU01000130">
    <property type="protein sequence ID" value="GMN62524.1"/>
    <property type="molecule type" value="Genomic_DNA"/>
</dbReference>
<dbReference type="PANTHER" id="PTHR33401:SF13">
    <property type="entry name" value="EXPRESSED PROTEIN"/>
    <property type="match status" value="1"/>
</dbReference>
<name>A0AA88J4F1_FICCA</name>
<comment type="caution">
    <text evidence="2">The sequence shown here is derived from an EMBL/GenBank/DDBJ whole genome shotgun (WGS) entry which is preliminary data.</text>
</comment>
<dbReference type="PANTHER" id="PTHR33401">
    <property type="entry name" value="LIGHT-HARVESTING COMPLEX-LIKE PROTEIN OHP2, CHLOROPLASTIC"/>
    <property type="match status" value="1"/>
</dbReference>
<evidence type="ECO:0000313" key="2">
    <source>
        <dbReference type="EMBL" id="GMN62524.1"/>
    </source>
</evidence>
<proteinExistence type="predicted"/>